<dbReference type="GO" id="GO:0000967">
    <property type="term" value="P:rRNA 5'-end processing"/>
    <property type="evidence" value="ECO:0007669"/>
    <property type="project" value="UniProtKB-UniRule"/>
</dbReference>
<organism evidence="7 8">
    <name type="scientific">Longimonas halophila</name>
    <dbReference type="NCBI Taxonomy" id="1469170"/>
    <lineage>
        <taxon>Bacteria</taxon>
        <taxon>Pseudomonadati</taxon>
        <taxon>Rhodothermota</taxon>
        <taxon>Rhodothermia</taxon>
        <taxon>Rhodothermales</taxon>
        <taxon>Salisaetaceae</taxon>
        <taxon>Longimonas</taxon>
    </lineage>
</organism>
<keyword evidence="1 5" id="KW-0963">Cytoplasm</keyword>
<comment type="similarity">
    <text evidence="5">Belongs to the YqgF HJR family.</text>
</comment>
<keyword evidence="3 5" id="KW-0540">Nuclease</keyword>
<name>A0A2H3NID2_9BACT</name>
<dbReference type="PANTHER" id="PTHR33317:SF4">
    <property type="entry name" value="POLYNUCLEOTIDYL TRANSFERASE, RIBONUCLEASE H-LIKE SUPERFAMILY PROTEIN"/>
    <property type="match status" value="1"/>
</dbReference>
<dbReference type="Proteomes" id="UP000221024">
    <property type="component" value="Unassembled WGS sequence"/>
</dbReference>
<dbReference type="HAMAP" id="MF_00651">
    <property type="entry name" value="Nuclease_YqgF"/>
    <property type="match status" value="1"/>
</dbReference>
<keyword evidence="4 5" id="KW-0378">Hydrolase</keyword>
<comment type="function">
    <text evidence="5">Could be a nuclease involved in processing of the 5'-end of pre-16S rRNA.</text>
</comment>
<keyword evidence="2 5" id="KW-0690">Ribosome biogenesis</keyword>
<dbReference type="GO" id="GO:0004518">
    <property type="term" value="F:nuclease activity"/>
    <property type="evidence" value="ECO:0007669"/>
    <property type="project" value="UniProtKB-KW"/>
</dbReference>
<gene>
    <name evidence="7" type="ORF">CRI93_14580</name>
</gene>
<evidence type="ECO:0000313" key="7">
    <source>
        <dbReference type="EMBL" id="PEN04789.1"/>
    </source>
</evidence>
<dbReference type="InterPro" id="IPR012337">
    <property type="entry name" value="RNaseH-like_sf"/>
</dbReference>
<comment type="caution">
    <text evidence="7">The sequence shown here is derived from an EMBL/GenBank/DDBJ whole genome shotgun (WGS) entry which is preliminary data.</text>
</comment>
<keyword evidence="8" id="KW-1185">Reference proteome</keyword>
<evidence type="ECO:0000256" key="2">
    <source>
        <dbReference type="ARBA" id="ARBA00022517"/>
    </source>
</evidence>
<reference evidence="7 8" key="1">
    <citation type="submission" date="2017-10" db="EMBL/GenBank/DDBJ databases">
        <title>Draft genome of Longimonas halophila.</title>
        <authorList>
            <person name="Goh K.M."/>
            <person name="Shamsir M.S."/>
            <person name="Lim S.W."/>
        </authorList>
    </citation>
    <scope>NUCLEOTIDE SEQUENCE [LARGE SCALE GENOMIC DNA]</scope>
    <source>
        <strain evidence="7 8">KCTC 42399</strain>
    </source>
</reference>
<dbReference type="RefSeq" id="WP_098063393.1">
    <property type="nucleotide sequence ID" value="NZ_PDEP01000020.1"/>
</dbReference>
<dbReference type="InterPro" id="IPR006641">
    <property type="entry name" value="YqgF/RNaseH-like_dom"/>
</dbReference>
<dbReference type="SMART" id="SM00732">
    <property type="entry name" value="YqgFc"/>
    <property type="match status" value="1"/>
</dbReference>
<dbReference type="PANTHER" id="PTHR33317">
    <property type="entry name" value="POLYNUCLEOTIDYL TRANSFERASE, RIBONUCLEASE H-LIKE SUPERFAMILY PROTEIN"/>
    <property type="match status" value="1"/>
</dbReference>
<dbReference type="NCBIfam" id="TIGR00250">
    <property type="entry name" value="RNAse_H_YqgF"/>
    <property type="match status" value="1"/>
</dbReference>
<dbReference type="EC" id="3.1.-.-" evidence="5"/>
<dbReference type="Pfam" id="PF03652">
    <property type="entry name" value="RuvX"/>
    <property type="match status" value="1"/>
</dbReference>
<dbReference type="GO" id="GO:0016788">
    <property type="term" value="F:hydrolase activity, acting on ester bonds"/>
    <property type="evidence" value="ECO:0007669"/>
    <property type="project" value="UniProtKB-UniRule"/>
</dbReference>
<dbReference type="EMBL" id="PDEP01000020">
    <property type="protein sequence ID" value="PEN04789.1"/>
    <property type="molecule type" value="Genomic_DNA"/>
</dbReference>
<evidence type="ECO:0000313" key="8">
    <source>
        <dbReference type="Proteomes" id="UP000221024"/>
    </source>
</evidence>
<proteinExistence type="inferred from homology"/>
<sequence length="142" mass="15289">MLNTPPRFVGIDYGTKRVGLALSDPLHMTAYPHDTVPPAALVDVLEALADTHGLAGIVIGWPLERDGTTGTMTQRVQTCIDKIEDALPAVSITRRDERNTSELAQQALSEAGVRQPGRYDKGRVDAAAAALILQDYLDELAP</sequence>
<evidence type="ECO:0000259" key="6">
    <source>
        <dbReference type="SMART" id="SM00732"/>
    </source>
</evidence>
<evidence type="ECO:0000256" key="4">
    <source>
        <dbReference type="ARBA" id="ARBA00022801"/>
    </source>
</evidence>
<dbReference type="SUPFAM" id="SSF53098">
    <property type="entry name" value="Ribonuclease H-like"/>
    <property type="match status" value="1"/>
</dbReference>
<accession>A0A2H3NID2</accession>
<protein>
    <recommendedName>
        <fullName evidence="5">Putative pre-16S rRNA nuclease</fullName>
        <ecNumber evidence="5">3.1.-.-</ecNumber>
    </recommendedName>
</protein>
<dbReference type="InterPro" id="IPR037027">
    <property type="entry name" value="YqgF/RNaseH-like_dom_sf"/>
</dbReference>
<dbReference type="GO" id="GO:0005829">
    <property type="term" value="C:cytosol"/>
    <property type="evidence" value="ECO:0007669"/>
    <property type="project" value="TreeGrafter"/>
</dbReference>
<feature type="domain" description="YqgF/RNase H-like" evidence="6">
    <location>
        <begin position="6"/>
        <end position="104"/>
    </location>
</feature>
<dbReference type="CDD" id="cd16964">
    <property type="entry name" value="YqgF"/>
    <property type="match status" value="1"/>
</dbReference>
<dbReference type="Gene3D" id="3.30.420.140">
    <property type="entry name" value="YqgF/RNase H-like domain"/>
    <property type="match status" value="1"/>
</dbReference>
<comment type="subcellular location">
    <subcellularLocation>
        <location evidence="5">Cytoplasm</location>
    </subcellularLocation>
</comment>
<dbReference type="OrthoDB" id="9796140at2"/>
<evidence type="ECO:0000256" key="3">
    <source>
        <dbReference type="ARBA" id="ARBA00022722"/>
    </source>
</evidence>
<evidence type="ECO:0000256" key="5">
    <source>
        <dbReference type="HAMAP-Rule" id="MF_00651"/>
    </source>
</evidence>
<dbReference type="InterPro" id="IPR005227">
    <property type="entry name" value="YqgF"/>
</dbReference>
<evidence type="ECO:0000256" key="1">
    <source>
        <dbReference type="ARBA" id="ARBA00022490"/>
    </source>
</evidence>
<dbReference type="AlphaFoldDB" id="A0A2H3NID2"/>